<dbReference type="Proteomes" id="UP000004893">
    <property type="component" value="Unassembled WGS sequence"/>
</dbReference>
<accession>C0C0H2</accession>
<organism evidence="1 2">
    <name type="scientific">[Clostridium] hylemonae DSM 15053</name>
    <dbReference type="NCBI Taxonomy" id="553973"/>
    <lineage>
        <taxon>Bacteria</taxon>
        <taxon>Bacillati</taxon>
        <taxon>Bacillota</taxon>
        <taxon>Clostridia</taxon>
        <taxon>Lachnospirales</taxon>
        <taxon>Lachnospiraceae</taxon>
    </lineage>
</organism>
<reference evidence="1" key="1">
    <citation type="submission" date="2009-02" db="EMBL/GenBank/DDBJ databases">
        <authorList>
            <person name="Fulton L."/>
            <person name="Clifton S."/>
            <person name="Fulton B."/>
            <person name="Xu J."/>
            <person name="Minx P."/>
            <person name="Pepin K.H."/>
            <person name="Johnson M."/>
            <person name="Bhonagiri V."/>
            <person name="Nash W.E."/>
            <person name="Mardis E.R."/>
            <person name="Wilson R.K."/>
        </authorList>
    </citation>
    <scope>NUCLEOTIDE SEQUENCE [LARGE SCALE GENOMIC DNA]</scope>
    <source>
        <strain evidence="1">DSM 15053</strain>
    </source>
</reference>
<evidence type="ECO:0000313" key="1">
    <source>
        <dbReference type="EMBL" id="EEG74309.1"/>
    </source>
</evidence>
<evidence type="ECO:0000313" key="2">
    <source>
        <dbReference type="Proteomes" id="UP000004893"/>
    </source>
</evidence>
<dbReference type="HOGENOM" id="CLU_2859769_0_0_9"/>
<comment type="caution">
    <text evidence="1">The sequence shown here is derived from an EMBL/GenBank/DDBJ whole genome shotgun (WGS) entry which is preliminary data.</text>
</comment>
<reference evidence="1" key="2">
    <citation type="submission" date="2013-06" db="EMBL/GenBank/DDBJ databases">
        <title>Draft genome sequence of Clostridium hylemonae (DSM 15053).</title>
        <authorList>
            <person name="Sudarsanam P."/>
            <person name="Ley R."/>
            <person name="Guruge J."/>
            <person name="Turnbaugh P.J."/>
            <person name="Mahowald M."/>
            <person name="Liep D."/>
            <person name="Gordon J."/>
        </authorList>
    </citation>
    <scope>NUCLEOTIDE SEQUENCE</scope>
    <source>
        <strain evidence="1">DSM 15053</strain>
    </source>
</reference>
<proteinExistence type="predicted"/>
<sequence>MSARFADEEEIENLEEIGYRTIPSETGKIVLPGKGVSIADTLKLKLARILWSKRIIVEGLTYEG</sequence>
<protein>
    <submittedName>
        <fullName evidence="1">Uncharacterized protein</fullName>
    </submittedName>
</protein>
<name>C0C0H2_9FIRM</name>
<dbReference type="AlphaFoldDB" id="C0C0H2"/>
<dbReference type="EMBL" id="ABYI02000020">
    <property type="protein sequence ID" value="EEG74309.1"/>
    <property type="molecule type" value="Genomic_DNA"/>
</dbReference>
<gene>
    <name evidence="1" type="ORF">CLOHYLEM_05568</name>
</gene>
<keyword evidence="2" id="KW-1185">Reference proteome</keyword>
<dbReference type="STRING" id="553973.CLOHYLEM_05568"/>